<keyword evidence="3" id="KW-0378">Hydrolase</keyword>
<gene>
    <name evidence="3" type="ORF">FHR23_000035</name>
</gene>
<organism evidence="3 4">
    <name type="scientific">Stakelama sediminis</name>
    <dbReference type="NCBI Taxonomy" id="463200"/>
    <lineage>
        <taxon>Bacteria</taxon>
        <taxon>Pseudomonadati</taxon>
        <taxon>Pseudomonadota</taxon>
        <taxon>Alphaproteobacteria</taxon>
        <taxon>Sphingomonadales</taxon>
        <taxon>Sphingomonadaceae</taxon>
        <taxon>Stakelama</taxon>
    </lineage>
</organism>
<name>A0A840YU19_9SPHN</name>
<feature type="domain" description="LysM" evidence="2">
    <location>
        <begin position="63"/>
        <end position="107"/>
    </location>
</feature>
<evidence type="ECO:0000259" key="2">
    <source>
        <dbReference type="PROSITE" id="PS51782"/>
    </source>
</evidence>
<evidence type="ECO:0000313" key="3">
    <source>
        <dbReference type="EMBL" id="MBB5717128.1"/>
    </source>
</evidence>
<dbReference type="Pfam" id="PF01476">
    <property type="entry name" value="LysM"/>
    <property type="match status" value="2"/>
</dbReference>
<keyword evidence="4" id="KW-1185">Reference proteome</keyword>
<dbReference type="GO" id="GO:0004222">
    <property type="term" value="F:metalloendopeptidase activity"/>
    <property type="evidence" value="ECO:0007669"/>
    <property type="project" value="TreeGrafter"/>
</dbReference>
<dbReference type="PANTHER" id="PTHR21666:SF270">
    <property type="entry name" value="MUREIN HYDROLASE ACTIVATOR ENVC"/>
    <property type="match status" value="1"/>
</dbReference>
<protein>
    <submittedName>
        <fullName evidence="3">Murein DD-endopeptidase MepM/ murein hydrolase activator NlpD</fullName>
    </submittedName>
</protein>
<feature type="region of interest" description="Disordered" evidence="1">
    <location>
        <begin position="181"/>
        <end position="208"/>
    </location>
</feature>
<dbReference type="RefSeq" id="WP_345573646.1">
    <property type="nucleotide sequence ID" value="NZ_BAABIF010000004.1"/>
</dbReference>
<dbReference type="InterPro" id="IPR018392">
    <property type="entry name" value="LysM"/>
</dbReference>
<dbReference type="InterPro" id="IPR036779">
    <property type="entry name" value="LysM_dom_sf"/>
</dbReference>
<reference evidence="3 4" key="1">
    <citation type="submission" date="2020-08" db="EMBL/GenBank/DDBJ databases">
        <title>Genomic Encyclopedia of Type Strains, Phase IV (KMG-IV): sequencing the most valuable type-strain genomes for metagenomic binning, comparative biology and taxonomic classification.</title>
        <authorList>
            <person name="Goeker M."/>
        </authorList>
    </citation>
    <scope>NUCLEOTIDE SEQUENCE [LARGE SCALE GENOMIC DNA]</scope>
    <source>
        <strain evidence="3 4">DSM 27203</strain>
    </source>
</reference>
<comment type="caution">
    <text evidence="3">The sequence shown here is derived from an EMBL/GenBank/DDBJ whole genome shotgun (WGS) entry which is preliminary data.</text>
</comment>
<dbReference type="AlphaFoldDB" id="A0A840YU19"/>
<proteinExistence type="predicted"/>
<dbReference type="InterPro" id="IPR011055">
    <property type="entry name" value="Dup_hybrid_motif"/>
</dbReference>
<sequence length="340" mass="35861">MASILLSGCIPAGAPRYAPYSRPAPQPSRQPAPASDRVSTLPAPPPAWEARPVTADAVQVPSSIYTVESGDSLRRIANKTGAGSEAIARANNLHAPYTIYVGQHLTIPGGRYHRVHAGETGIAIARAYGVPWDQIIAANDLEPPYTLRTGQRILIPGNKPMTVAERAAAFNLDIEDIVTGGEPAAAPHEKPAKPTASPTRVLPATTPVRPPAHMRGDFIWPVRGKILQGYGPGKPGNRNDGITIGVPLNTPVEASASGVVVYVGDQVPSLGGVVILKHGDNYATVYGHVSRILVQRGQSVKQGQVIARSGDTGLADNPELHFEIRKGRDPVNPVSKLPQG</sequence>
<dbReference type="SUPFAM" id="SSF51261">
    <property type="entry name" value="Duplicated hybrid motif"/>
    <property type="match status" value="1"/>
</dbReference>
<dbReference type="InterPro" id="IPR016047">
    <property type="entry name" value="M23ase_b-sheet_dom"/>
</dbReference>
<dbReference type="PANTHER" id="PTHR21666">
    <property type="entry name" value="PEPTIDASE-RELATED"/>
    <property type="match status" value="1"/>
</dbReference>
<feature type="domain" description="LysM" evidence="2">
    <location>
        <begin position="111"/>
        <end position="155"/>
    </location>
</feature>
<dbReference type="EMBL" id="JACIJI010000001">
    <property type="protein sequence ID" value="MBB5717128.1"/>
    <property type="molecule type" value="Genomic_DNA"/>
</dbReference>
<dbReference type="CDD" id="cd00118">
    <property type="entry name" value="LysM"/>
    <property type="match status" value="2"/>
</dbReference>
<dbReference type="SMART" id="SM00257">
    <property type="entry name" value="LysM"/>
    <property type="match status" value="2"/>
</dbReference>
<dbReference type="Gene3D" id="2.70.70.10">
    <property type="entry name" value="Glucose Permease (Domain IIA)"/>
    <property type="match status" value="1"/>
</dbReference>
<accession>A0A840YU19</accession>
<dbReference type="Proteomes" id="UP000554342">
    <property type="component" value="Unassembled WGS sequence"/>
</dbReference>
<evidence type="ECO:0000256" key="1">
    <source>
        <dbReference type="SAM" id="MobiDB-lite"/>
    </source>
</evidence>
<dbReference type="Gene3D" id="3.10.350.10">
    <property type="entry name" value="LysM domain"/>
    <property type="match status" value="2"/>
</dbReference>
<dbReference type="SUPFAM" id="SSF54106">
    <property type="entry name" value="LysM domain"/>
    <property type="match status" value="1"/>
</dbReference>
<feature type="region of interest" description="Disordered" evidence="1">
    <location>
        <begin position="14"/>
        <end position="53"/>
    </location>
</feature>
<dbReference type="InterPro" id="IPR050570">
    <property type="entry name" value="Cell_wall_metabolism_enzyme"/>
</dbReference>
<evidence type="ECO:0000313" key="4">
    <source>
        <dbReference type="Proteomes" id="UP000554342"/>
    </source>
</evidence>
<dbReference type="Pfam" id="PF01551">
    <property type="entry name" value="Peptidase_M23"/>
    <property type="match status" value="1"/>
</dbReference>
<dbReference type="PROSITE" id="PS51782">
    <property type="entry name" value="LYSM"/>
    <property type="match status" value="2"/>
</dbReference>
<dbReference type="CDD" id="cd12797">
    <property type="entry name" value="M23_peptidase"/>
    <property type="match status" value="1"/>
</dbReference>